<dbReference type="Proteomes" id="UP000308114">
    <property type="component" value="Unassembled WGS sequence"/>
</dbReference>
<keyword evidence="1" id="KW-1133">Transmembrane helix</keyword>
<dbReference type="EMBL" id="PNXQ01000011">
    <property type="protein sequence ID" value="TKH44796.1"/>
    <property type="molecule type" value="Genomic_DNA"/>
</dbReference>
<protein>
    <submittedName>
        <fullName evidence="2">Uncharacterized protein</fullName>
    </submittedName>
</protein>
<keyword evidence="1" id="KW-0812">Transmembrane</keyword>
<sequence>MFLSKKKIIKVTLRIVFILLILGWIYYYSGSHPSETAKLVEVHDDYLVIQSDASNGGEIKKLYISSKSVIPPLVVGKEYYFVSDQRYFQRPYIRFVED</sequence>
<reference evidence="2 3" key="1">
    <citation type="submission" date="2018-01" db="EMBL/GenBank/DDBJ databases">
        <title>Bacillales members from the olive rhizosphere are effective biological control agents against Verticillium dahliae.</title>
        <authorList>
            <person name="Gomez-Lama C."/>
            <person name="Legarda G."/>
            <person name="Ruano-Rosa D."/>
            <person name="Pizarro-Tobias P."/>
            <person name="Valverde-Corredor A."/>
            <person name="Niqui J.L."/>
            <person name="Trivino J.C."/>
            <person name="Roca A."/>
            <person name="Mercado-Blanco J."/>
        </authorList>
    </citation>
    <scope>NUCLEOTIDE SEQUENCE [LARGE SCALE GENOMIC DNA]</scope>
    <source>
        <strain evidence="2 3">PIC167</strain>
    </source>
</reference>
<evidence type="ECO:0000313" key="2">
    <source>
        <dbReference type="EMBL" id="TKH44796.1"/>
    </source>
</evidence>
<accession>A0A4U2Q226</accession>
<feature type="transmembrane region" description="Helical" evidence="1">
    <location>
        <begin position="12"/>
        <end position="29"/>
    </location>
</feature>
<proteinExistence type="predicted"/>
<organism evidence="2 3">
    <name type="scientific">Paenibacillus terrae</name>
    <dbReference type="NCBI Taxonomy" id="159743"/>
    <lineage>
        <taxon>Bacteria</taxon>
        <taxon>Bacillati</taxon>
        <taxon>Bacillota</taxon>
        <taxon>Bacilli</taxon>
        <taxon>Bacillales</taxon>
        <taxon>Paenibacillaceae</taxon>
        <taxon>Paenibacillus</taxon>
    </lineage>
</organism>
<evidence type="ECO:0000256" key="1">
    <source>
        <dbReference type="SAM" id="Phobius"/>
    </source>
</evidence>
<evidence type="ECO:0000313" key="3">
    <source>
        <dbReference type="Proteomes" id="UP000308114"/>
    </source>
</evidence>
<gene>
    <name evidence="2" type="ORF">C1I60_09220</name>
</gene>
<comment type="caution">
    <text evidence="2">The sequence shown here is derived from an EMBL/GenBank/DDBJ whole genome shotgun (WGS) entry which is preliminary data.</text>
</comment>
<keyword evidence="1" id="KW-0472">Membrane</keyword>
<name>A0A4U2Q226_9BACL</name>
<dbReference type="AlphaFoldDB" id="A0A4U2Q226"/>